<dbReference type="Pfam" id="PF08242">
    <property type="entry name" value="Methyltransf_12"/>
    <property type="match status" value="1"/>
</dbReference>
<reference evidence="2 3" key="1">
    <citation type="submission" date="2018-01" db="EMBL/GenBank/DDBJ databases">
        <title>The complete genome sequence of Chromatium okenii LaCa, a purple sulfur bacterium with a turbulent life.</title>
        <authorList>
            <person name="Luedin S.M."/>
            <person name="Liechti N."/>
            <person name="Storelli N."/>
            <person name="Danza F."/>
            <person name="Wittwer M."/>
            <person name="Pothier J.F."/>
            <person name="Tonolla M.A."/>
        </authorList>
    </citation>
    <scope>NUCLEOTIDE SEQUENCE [LARGE SCALE GENOMIC DNA]</scope>
    <source>
        <strain evidence="2 3">LaCa</strain>
    </source>
</reference>
<evidence type="ECO:0000259" key="1">
    <source>
        <dbReference type="Pfam" id="PF08242"/>
    </source>
</evidence>
<dbReference type="GO" id="GO:0032259">
    <property type="term" value="P:methylation"/>
    <property type="evidence" value="ECO:0007669"/>
    <property type="project" value="UniProtKB-KW"/>
</dbReference>
<accession>A0A2S7XTW8</accession>
<gene>
    <name evidence="2" type="ORF">CXB77_04350</name>
</gene>
<dbReference type="SUPFAM" id="SSF53335">
    <property type="entry name" value="S-adenosyl-L-methionine-dependent methyltransferases"/>
    <property type="match status" value="1"/>
</dbReference>
<protein>
    <submittedName>
        <fullName evidence="2">SAM-dependent methyltransferase</fullName>
    </submittedName>
</protein>
<comment type="caution">
    <text evidence="2">The sequence shown here is derived from an EMBL/GenBank/DDBJ whole genome shotgun (WGS) entry which is preliminary data.</text>
</comment>
<feature type="domain" description="Methyltransferase type 12" evidence="1">
    <location>
        <begin position="49"/>
        <end position="146"/>
    </location>
</feature>
<organism evidence="2 3">
    <name type="scientific">Chromatium okenii</name>
    <dbReference type="NCBI Taxonomy" id="61644"/>
    <lineage>
        <taxon>Bacteria</taxon>
        <taxon>Pseudomonadati</taxon>
        <taxon>Pseudomonadota</taxon>
        <taxon>Gammaproteobacteria</taxon>
        <taxon>Chromatiales</taxon>
        <taxon>Chromatiaceae</taxon>
        <taxon>Chromatium</taxon>
    </lineage>
</organism>
<dbReference type="InterPro" id="IPR029063">
    <property type="entry name" value="SAM-dependent_MTases_sf"/>
</dbReference>
<dbReference type="Proteomes" id="UP000239936">
    <property type="component" value="Unassembled WGS sequence"/>
</dbReference>
<dbReference type="GO" id="GO:0008168">
    <property type="term" value="F:methyltransferase activity"/>
    <property type="evidence" value="ECO:0007669"/>
    <property type="project" value="UniProtKB-KW"/>
</dbReference>
<dbReference type="OrthoDB" id="9778766at2"/>
<dbReference type="Gene3D" id="3.40.50.150">
    <property type="entry name" value="Vaccinia Virus protein VP39"/>
    <property type="match status" value="1"/>
</dbReference>
<evidence type="ECO:0000313" key="2">
    <source>
        <dbReference type="EMBL" id="PQJ97184.1"/>
    </source>
</evidence>
<sequence>MKRRLEPELMDDAAQALAYAEADFSESNTLFMRLLAELNPGDLAGAAALDLGCGPADISIRFLKTHPQARCDALDGAPAMLDLAQTALARLPGVATRCRLQCERLPSAQLPSNHYDVILSNSLLHHLPDPQVLWQTIQQVAKPGALVVVMDLLRPASAGWAEALVATYADGMPEVLRSDFRNSLFAAFEPLEIVAQLAAAGLTTLEVGVVSDRHVAVTGRLPK</sequence>
<dbReference type="CDD" id="cd02440">
    <property type="entry name" value="AdoMet_MTases"/>
    <property type="match status" value="1"/>
</dbReference>
<evidence type="ECO:0000313" key="3">
    <source>
        <dbReference type="Proteomes" id="UP000239936"/>
    </source>
</evidence>
<keyword evidence="2" id="KW-0489">Methyltransferase</keyword>
<dbReference type="RefSeq" id="WP_105072926.1">
    <property type="nucleotide sequence ID" value="NZ_PPGH01000018.1"/>
</dbReference>
<keyword evidence="2" id="KW-0808">Transferase</keyword>
<proteinExistence type="predicted"/>
<name>A0A2S7XTW8_9GAMM</name>
<dbReference type="AlphaFoldDB" id="A0A2S7XTW8"/>
<dbReference type="PANTHER" id="PTHR43591:SF24">
    <property type="entry name" value="2-METHOXY-6-POLYPRENYL-1,4-BENZOQUINOL METHYLASE, MITOCHONDRIAL"/>
    <property type="match status" value="1"/>
</dbReference>
<dbReference type="InterPro" id="IPR013217">
    <property type="entry name" value="Methyltransf_12"/>
</dbReference>
<keyword evidence="3" id="KW-1185">Reference proteome</keyword>
<dbReference type="EMBL" id="PPGH01000018">
    <property type="protein sequence ID" value="PQJ97184.1"/>
    <property type="molecule type" value="Genomic_DNA"/>
</dbReference>
<dbReference type="PANTHER" id="PTHR43591">
    <property type="entry name" value="METHYLTRANSFERASE"/>
    <property type="match status" value="1"/>
</dbReference>